<feature type="domain" description="Glycosyltransferase 2-like" evidence="2">
    <location>
        <begin position="98"/>
        <end position="261"/>
    </location>
</feature>
<sequence>MFPFVFKLARGITLMEKDDRYFITSQTPIRYLRLNQQLYEIIKMISAGASLDGITGPKTWPEQKKIVEVIFTLVAKGFLELSSQDGDQEQDPGLPAVTVIIPVRNRPEDIRDCLSSLGNLDYPKEKLEIIVVDDASTDDTAGVIREFGVKLVSHDVCKGPGACRNRGGEAASGEILAFLDSDCTVSPSWLKEMVRFFSLPGIGAMGGFVAGYYQSSAVDRYEDAFSSLNMGKRVLFESNAASMFYVPTCNFLVRREVFREIQGFQPQMQVGEDVDFCWRLRNAGHHLLYVPTGVVFHKHRNLFRKMLKRRFDYGTSEPDLYRRHGEKKKILPCPLYQGISLILVFGALLSRSVLPLGLIPVLFYLDFRKKKKAVDAYLLPFHTRSIILSTIRSTFSFWYYCCFYLIRYYFIVLVLLTAIFPVFGTFLLFAVLMATLVDYFLKKPRLSFFPFAGIYLLEHTFYQCGVFYGCFKRHYFRSLLPDIMIS</sequence>
<keyword evidence="3" id="KW-0808">Transferase</keyword>
<gene>
    <name evidence="3" type="ORF">DCMF_09185</name>
</gene>
<reference evidence="3 4" key="1">
    <citation type="submission" date="2016-10" db="EMBL/GenBank/DDBJ databases">
        <title>Complete Genome Sequence of Peptococcaceae strain DCMF.</title>
        <authorList>
            <person name="Edwards R.J."/>
            <person name="Holland S.I."/>
            <person name="Deshpande N.P."/>
            <person name="Wong Y.K."/>
            <person name="Ertan H."/>
            <person name="Manefield M."/>
            <person name="Russell T.L."/>
            <person name="Lee M.J."/>
        </authorList>
    </citation>
    <scope>NUCLEOTIDE SEQUENCE [LARGE SCALE GENOMIC DNA]</scope>
    <source>
        <strain evidence="3 4">DCMF</strain>
    </source>
</reference>
<dbReference type="InterPro" id="IPR023981">
    <property type="entry name" value="MftF"/>
</dbReference>
<keyword evidence="1" id="KW-0812">Transmembrane</keyword>
<accession>A0A3G1KR18</accession>
<dbReference type="EMBL" id="CP017634">
    <property type="protein sequence ID" value="ATW24922.1"/>
    <property type="molecule type" value="Genomic_DNA"/>
</dbReference>
<dbReference type="PANTHER" id="PTHR43685">
    <property type="entry name" value="GLYCOSYLTRANSFERASE"/>
    <property type="match status" value="1"/>
</dbReference>
<dbReference type="InterPro" id="IPR029044">
    <property type="entry name" value="Nucleotide-diphossugar_trans"/>
</dbReference>
<dbReference type="RefSeq" id="WP_148134157.1">
    <property type="nucleotide sequence ID" value="NZ_CP017634.1"/>
</dbReference>
<dbReference type="AlphaFoldDB" id="A0A3G1KR18"/>
<dbReference type="NCBIfam" id="TIGR03965">
    <property type="entry name" value="mycofact_glyco"/>
    <property type="match status" value="1"/>
</dbReference>
<dbReference type="OrthoDB" id="9768769at2"/>
<name>A0A3G1KR18_FORW1</name>
<dbReference type="InterPro" id="IPR001173">
    <property type="entry name" value="Glyco_trans_2-like"/>
</dbReference>
<dbReference type="Proteomes" id="UP000323521">
    <property type="component" value="Chromosome"/>
</dbReference>
<keyword evidence="1" id="KW-1133">Transmembrane helix</keyword>
<keyword evidence="1" id="KW-0472">Membrane</keyword>
<feature type="transmembrane region" description="Helical" evidence="1">
    <location>
        <begin position="412"/>
        <end position="441"/>
    </location>
</feature>
<evidence type="ECO:0000313" key="4">
    <source>
        <dbReference type="Proteomes" id="UP000323521"/>
    </source>
</evidence>
<dbReference type="KEGG" id="fwa:DCMF_09185"/>
<dbReference type="Pfam" id="PF00535">
    <property type="entry name" value="Glycos_transf_2"/>
    <property type="match status" value="1"/>
</dbReference>
<organism evidence="3 4">
    <name type="scientific">Formimonas warabiya</name>
    <dbReference type="NCBI Taxonomy" id="1761012"/>
    <lineage>
        <taxon>Bacteria</taxon>
        <taxon>Bacillati</taxon>
        <taxon>Bacillota</taxon>
        <taxon>Clostridia</taxon>
        <taxon>Eubacteriales</taxon>
        <taxon>Peptococcaceae</taxon>
        <taxon>Candidatus Formimonas</taxon>
    </lineage>
</organism>
<dbReference type="PANTHER" id="PTHR43685:SF2">
    <property type="entry name" value="GLYCOSYLTRANSFERASE 2-LIKE DOMAIN-CONTAINING PROTEIN"/>
    <property type="match status" value="1"/>
</dbReference>
<evidence type="ECO:0000313" key="3">
    <source>
        <dbReference type="EMBL" id="ATW24922.1"/>
    </source>
</evidence>
<feature type="transmembrane region" description="Helical" evidence="1">
    <location>
        <begin position="339"/>
        <end position="365"/>
    </location>
</feature>
<proteinExistence type="predicted"/>
<keyword evidence="4" id="KW-1185">Reference proteome</keyword>
<evidence type="ECO:0000259" key="2">
    <source>
        <dbReference type="Pfam" id="PF00535"/>
    </source>
</evidence>
<dbReference type="GO" id="GO:0016740">
    <property type="term" value="F:transferase activity"/>
    <property type="evidence" value="ECO:0007669"/>
    <property type="project" value="UniProtKB-KW"/>
</dbReference>
<dbReference type="Gene3D" id="3.90.550.10">
    <property type="entry name" value="Spore Coat Polysaccharide Biosynthesis Protein SpsA, Chain A"/>
    <property type="match status" value="1"/>
</dbReference>
<protein>
    <submittedName>
        <fullName evidence="3">Mycofactocin system glycosyltransferase</fullName>
    </submittedName>
</protein>
<dbReference type="InterPro" id="IPR050834">
    <property type="entry name" value="Glycosyltransf_2"/>
</dbReference>
<dbReference type="SUPFAM" id="SSF53448">
    <property type="entry name" value="Nucleotide-diphospho-sugar transferases"/>
    <property type="match status" value="1"/>
</dbReference>
<evidence type="ECO:0000256" key="1">
    <source>
        <dbReference type="SAM" id="Phobius"/>
    </source>
</evidence>